<evidence type="ECO:0000256" key="2">
    <source>
        <dbReference type="SAM" id="MobiDB-lite"/>
    </source>
</evidence>
<reference evidence="3" key="1">
    <citation type="journal article" date="2020" name="Fungal Divers.">
        <title>Resolving the Mortierellaceae phylogeny through synthesis of multi-gene phylogenetics and phylogenomics.</title>
        <authorList>
            <person name="Vandepol N."/>
            <person name="Liber J."/>
            <person name="Desiro A."/>
            <person name="Na H."/>
            <person name="Kennedy M."/>
            <person name="Barry K."/>
            <person name="Grigoriev I.V."/>
            <person name="Miller A.N."/>
            <person name="O'Donnell K."/>
            <person name="Stajich J.E."/>
            <person name="Bonito G."/>
        </authorList>
    </citation>
    <scope>NUCLEOTIDE SEQUENCE</scope>
    <source>
        <strain evidence="3">BC1065</strain>
    </source>
</reference>
<evidence type="ECO:0000313" key="3">
    <source>
        <dbReference type="EMBL" id="KAG0260762.1"/>
    </source>
</evidence>
<comment type="caution">
    <text evidence="3">The sequence shown here is derived from an EMBL/GenBank/DDBJ whole genome shotgun (WGS) entry which is preliminary data.</text>
</comment>
<name>A0A9P6Q7S7_9FUNG</name>
<proteinExistence type="predicted"/>
<feature type="region of interest" description="Disordered" evidence="2">
    <location>
        <begin position="412"/>
        <end position="452"/>
    </location>
</feature>
<dbReference type="OrthoDB" id="2419813at2759"/>
<dbReference type="AlphaFoldDB" id="A0A9P6Q7S7"/>
<feature type="compositionally biased region" description="Polar residues" evidence="2">
    <location>
        <begin position="54"/>
        <end position="64"/>
    </location>
</feature>
<accession>A0A9P6Q7S7</accession>
<gene>
    <name evidence="3" type="ORF">DFQ27_003333</name>
</gene>
<feature type="coiled-coil region" evidence="1">
    <location>
        <begin position="228"/>
        <end position="262"/>
    </location>
</feature>
<sequence>MDIKTDKKLTVDTSSTLPLTQTNKLYRDAPASFAAGFRPLHGDGDSDGDDNDSQAEISPSTPLLPSQLRKHHESLKLKARQEQAEKKRADAKEKRASQLQQSLSVTLPDQKSPSDKADIIEEINLVQPPVAWPNDLDDANKDLLLSPTSYHAQGALIRAKSYSMFESSPQQHHQHHTTAYGYPAPPVSQHAQTVYLHQLSSTSSFLSTSPPPQPSMDTRDWIKMQARINSLEQQVGHVSRTNQLLNEELDKVHGHLDKLTHEEGEGWRREYEFLVQQVDLMHRQLSKQFGQFGQFGNSGFAMPTHAKGTGDDGTGLTRMLQREVRDLSDSLRKWQAAYADADERYRKKLDGERVLKQTLQEREAQLIVLVDKLSGYEREFRKSISNYEELMRLSRELQVLEGKHPEHVVRALESATSATSSSSSTSSHTPPRSSGTPDTSISETSSTTSIAGDEWSALQAGLRKRLSASSSMMDAGVLQTMDDANVATGDHMPGTFPASRRNSIAPSQPPPVDHLSVSILSWAALLATYMMS</sequence>
<organism evidence="3 4">
    <name type="scientific">Actinomortierella ambigua</name>
    <dbReference type="NCBI Taxonomy" id="1343610"/>
    <lineage>
        <taxon>Eukaryota</taxon>
        <taxon>Fungi</taxon>
        <taxon>Fungi incertae sedis</taxon>
        <taxon>Mucoromycota</taxon>
        <taxon>Mortierellomycotina</taxon>
        <taxon>Mortierellomycetes</taxon>
        <taxon>Mortierellales</taxon>
        <taxon>Mortierellaceae</taxon>
        <taxon>Actinomortierella</taxon>
    </lineage>
</organism>
<evidence type="ECO:0000313" key="4">
    <source>
        <dbReference type="Proteomes" id="UP000807716"/>
    </source>
</evidence>
<feature type="region of interest" description="Disordered" evidence="2">
    <location>
        <begin position="35"/>
        <end position="114"/>
    </location>
</feature>
<keyword evidence="1" id="KW-0175">Coiled coil</keyword>
<feature type="compositionally biased region" description="Polar residues" evidence="2">
    <location>
        <begin position="97"/>
        <end position="111"/>
    </location>
</feature>
<protein>
    <submittedName>
        <fullName evidence="3">Uncharacterized protein</fullName>
    </submittedName>
</protein>
<keyword evidence="4" id="KW-1185">Reference proteome</keyword>
<feature type="region of interest" description="Disordered" evidence="2">
    <location>
        <begin position="488"/>
        <end position="512"/>
    </location>
</feature>
<feature type="compositionally biased region" description="Basic and acidic residues" evidence="2">
    <location>
        <begin position="74"/>
        <end position="96"/>
    </location>
</feature>
<feature type="compositionally biased region" description="Low complexity" evidence="2">
    <location>
        <begin position="414"/>
        <end position="449"/>
    </location>
</feature>
<dbReference type="Proteomes" id="UP000807716">
    <property type="component" value="Unassembled WGS sequence"/>
</dbReference>
<evidence type="ECO:0000256" key="1">
    <source>
        <dbReference type="SAM" id="Coils"/>
    </source>
</evidence>
<dbReference type="EMBL" id="JAAAJB010000238">
    <property type="protein sequence ID" value="KAG0260762.1"/>
    <property type="molecule type" value="Genomic_DNA"/>
</dbReference>